<accession>A0AAD7XN81</accession>
<protein>
    <recommendedName>
        <fullName evidence="1">CS domain-containing protein</fullName>
    </recommendedName>
</protein>
<evidence type="ECO:0000313" key="2">
    <source>
        <dbReference type="EMBL" id="KAJ8605326.1"/>
    </source>
</evidence>
<dbReference type="PROSITE" id="PS51203">
    <property type="entry name" value="CS"/>
    <property type="match status" value="1"/>
</dbReference>
<evidence type="ECO:0000313" key="3">
    <source>
        <dbReference type="Proteomes" id="UP001230188"/>
    </source>
</evidence>
<feature type="domain" description="CS" evidence="1">
    <location>
        <begin position="52"/>
        <end position="141"/>
    </location>
</feature>
<dbReference type="AlphaFoldDB" id="A0AAD7XN81"/>
<dbReference type="EMBL" id="JAQMWT010000316">
    <property type="protein sequence ID" value="KAJ8605326.1"/>
    <property type="molecule type" value="Genomic_DNA"/>
</dbReference>
<organism evidence="2 3">
    <name type="scientific">Chrysophaeum taylorii</name>
    <dbReference type="NCBI Taxonomy" id="2483200"/>
    <lineage>
        <taxon>Eukaryota</taxon>
        <taxon>Sar</taxon>
        <taxon>Stramenopiles</taxon>
        <taxon>Ochrophyta</taxon>
        <taxon>Pelagophyceae</taxon>
        <taxon>Pelagomonadales</taxon>
        <taxon>Pelagomonadaceae</taxon>
        <taxon>Chrysophaeum</taxon>
    </lineage>
</organism>
<dbReference type="Pfam" id="PF04969">
    <property type="entry name" value="CS"/>
    <property type="match status" value="1"/>
</dbReference>
<dbReference type="Proteomes" id="UP001230188">
    <property type="component" value="Unassembled WGS sequence"/>
</dbReference>
<evidence type="ECO:0000259" key="1">
    <source>
        <dbReference type="PROSITE" id="PS51203"/>
    </source>
</evidence>
<dbReference type="InterPro" id="IPR008978">
    <property type="entry name" value="HSP20-like_chaperone"/>
</dbReference>
<gene>
    <name evidence="2" type="ORF">CTAYLR_002364</name>
</gene>
<keyword evidence="3" id="KW-1185">Reference proteome</keyword>
<proteinExistence type="predicted"/>
<dbReference type="Gene3D" id="2.60.40.790">
    <property type="match status" value="1"/>
</dbReference>
<sequence length="160" mass="17749">MEDDEPVKISLGVARGFDNPEAIDRPVAGLGDPDGHWHKFDALESSEVYARGKAEAYHWAQNRAVMMLYVPVPEETTRHDVEATLRTRELVISAPVAFGGRLSHKIDVDASHWYLDERAGVPFLVVELAKMDEYYNWADVFFSDDDRSPSAAAAAAAEGD</sequence>
<comment type="caution">
    <text evidence="2">The sequence shown here is derived from an EMBL/GenBank/DDBJ whole genome shotgun (WGS) entry which is preliminary data.</text>
</comment>
<dbReference type="SUPFAM" id="SSF49764">
    <property type="entry name" value="HSP20-like chaperones"/>
    <property type="match status" value="1"/>
</dbReference>
<reference evidence="2" key="1">
    <citation type="submission" date="2023-01" db="EMBL/GenBank/DDBJ databases">
        <title>Metagenome sequencing of chrysophaentin producing Chrysophaeum taylorii.</title>
        <authorList>
            <person name="Davison J."/>
            <person name="Bewley C."/>
        </authorList>
    </citation>
    <scope>NUCLEOTIDE SEQUENCE</scope>
    <source>
        <strain evidence="2">NIES-1699</strain>
    </source>
</reference>
<dbReference type="InterPro" id="IPR007052">
    <property type="entry name" value="CS_dom"/>
</dbReference>
<name>A0AAD7XN81_9STRA</name>